<evidence type="ECO:0000313" key="3">
    <source>
        <dbReference type="Proteomes" id="UP000541558"/>
    </source>
</evidence>
<dbReference type="Proteomes" id="UP000541558">
    <property type="component" value="Unassembled WGS sequence"/>
</dbReference>
<dbReference type="OrthoDB" id="9971592at2759"/>
<evidence type="ECO:0000256" key="1">
    <source>
        <dbReference type="SAM" id="MobiDB-lite"/>
    </source>
</evidence>
<reference evidence="2 3" key="1">
    <citation type="journal article" date="2020" name="ISME J.">
        <title>Uncovering the hidden diversity of litter-decomposition mechanisms in mushroom-forming fungi.</title>
        <authorList>
            <person name="Floudas D."/>
            <person name="Bentzer J."/>
            <person name="Ahren D."/>
            <person name="Johansson T."/>
            <person name="Persson P."/>
            <person name="Tunlid A."/>
        </authorList>
    </citation>
    <scope>NUCLEOTIDE SEQUENCE [LARGE SCALE GENOMIC DNA]</scope>
    <source>
        <strain evidence="2 3">CBS 175.51</strain>
    </source>
</reference>
<dbReference type="EMBL" id="JAACJK010000059">
    <property type="protein sequence ID" value="KAF5336148.1"/>
    <property type="molecule type" value="Genomic_DNA"/>
</dbReference>
<keyword evidence="3" id="KW-1185">Reference proteome</keyword>
<organism evidence="2 3">
    <name type="scientific">Ephemerocybe angulata</name>
    <dbReference type="NCBI Taxonomy" id="980116"/>
    <lineage>
        <taxon>Eukaryota</taxon>
        <taxon>Fungi</taxon>
        <taxon>Dikarya</taxon>
        <taxon>Basidiomycota</taxon>
        <taxon>Agaricomycotina</taxon>
        <taxon>Agaricomycetes</taxon>
        <taxon>Agaricomycetidae</taxon>
        <taxon>Agaricales</taxon>
        <taxon>Agaricineae</taxon>
        <taxon>Psathyrellaceae</taxon>
        <taxon>Ephemerocybe</taxon>
    </lineage>
</organism>
<sequence length="55" mass="6220">MRGIRKQLCRAGGISAETTMSSKPEDNIPPPEKNIKPLNYREQFAGRQVTSQFIE</sequence>
<dbReference type="AlphaFoldDB" id="A0A8H5FH19"/>
<name>A0A8H5FH19_9AGAR</name>
<proteinExistence type="predicted"/>
<feature type="region of interest" description="Disordered" evidence="1">
    <location>
        <begin position="14"/>
        <end position="36"/>
    </location>
</feature>
<gene>
    <name evidence="2" type="ORF">D9611_006195</name>
</gene>
<comment type="caution">
    <text evidence="2">The sequence shown here is derived from an EMBL/GenBank/DDBJ whole genome shotgun (WGS) entry which is preliminary data.</text>
</comment>
<protein>
    <submittedName>
        <fullName evidence="2">Uncharacterized protein</fullName>
    </submittedName>
</protein>
<accession>A0A8H5FH19</accession>
<evidence type="ECO:0000313" key="2">
    <source>
        <dbReference type="EMBL" id="KAF5336148.1"/>
    </source>
</evidence>